<dbReference type="NCBIfam" id="TIGR03099">
    <property type="entry name" value="dCO2ase_PEP1"/>
    <property type="match status" value="1"/>
</dbReference>
<dbReference type="PANTHER" id="PTHR43727">
    <property type="entry name" value="DIAMINOPIMELATE DECARBOXYLASE"/>
    <property type="match status" value="1"/>
</dbReference>
<dbReference type="SUPFAM" id="SSF50621">
    <property type="entry name" value="Alanine racemase C-terminal domain-like"/>
    <property type="match status" value="1"/>
</dbReference>
<dbReference type="InterPro" id="IPR000183">
    <property type="entry name" value="Orn/DAP/Arg_de-COase"/>
</dbReference>
<sequence length="410" mass="44494">MNALEHHVPLLFPVVNNELMVGGMPITRLAARVGRTPFYVYDRAIIKQRVKALRQVLPPEVHVHYAIKANPMPAVVQQFAALIDGFDVASAREMRIALDTPMPASHISFAGPGKQRSELSQAIAAGVVIIVESEAELELIIQLGQELALLPQIMLRVNPPFELKSSRMKMGGGAKPFGIDAEQIPTLLAQLPNDKVAFLGFHVFAGSQNLNAAEIIESITQTIALIRQLSRHCTVPIKYINLGGGFGIPYFPGDQLLDLKKLGTEFTKQLTQAKTDFPQTMFIVELGRALIGEAGIYVTQVTYLKESHGQRFLITDGGLHHHLNATGNMGQLVRKNYPLLVANRVVSDNEPSMTNVVGLLCSPRDILAENAPLGHAQAGDLIAILQSGAYGLTASPLGFLGHEPPLEVLV</sequence>
<comment type="cofactor">
    <cofactor evidence="1 3">
        <name>pyridoxal 5'-phosphate</name>
        <dbReference type="ChEBI" id="CHEBI:597326"/>
    </cofactor>
</comment>
<dbReference type="InterPro" id="IPR022657">
    <property type="entry name" value="De-COase2_CS"/>
</dbReference>
<feature type="modified residue" description="N6-(pyridoxal phosphate)lysine" evidence="3">
    <location>
        <position position="68"/>
    </location>
</feature>
<dbReference type="PRINTS" id="PR01179">
    <property type="entry name" value="ODADCRBXLASE"/>
</dbReference>
<gene>
    <name evidence="7" type="ORF">HUK38_03905</name>
</gene>
<dbReference type="RefSeq" id="WP_182582671.1">
    <property type="nucleotide sequence ID" value="NZ_JABVCQ010000006.1"/>
</dbReference>
<dbReference type="PROSITE" id="PS00879">
    <property type="entry name" value="ODR_DC_2_2"/>
    <property type="match status" value="1"/>
</dbReference>
<feature type="domain" description="Orn/DAP/Arg decarboxylase 2 N-terminal" evidence="6">
    <location>
        <begin position="45"/>
        <end position="291"/>
    </location>
</feature>
<dbReference type="InterPro" id="IPR022644">
    <property type="entry name" value="De-COase2_N"/>
</dbReference>
<evidence type="ECO:0000313" key="7">
    <source>
        <dbReference type="EMBL" id="MBB1125375.1"/>
    </source>
</evidence>
<dbReference type="InterPro" id="IPR017530">
    <property type="entry name" value="DCO2ase_PEP1"/>
</dbReference>
<dbReference type="CDD" id="cd06839">
    <property type="entry name" value="PLPDE_III_Btrk_like"/>
    <property type="match status" value="1"/>
</dbReference>
<dbReference type="Gene3D" id="2.40.37.10">
    <property type="entry name" value="Lyase, Ornithine Decarboxylase, Chain A, domain 1"/>
    <property type="match status" value="1"/>
</dbReference>
<comment type="similarity">
    <text evidence="4">Belongs to the Orn/Lys/Arg decarboxylase class-II family.</text>
</comment>
<dbReference type="PANTHER" id="PTHR43727:SF2">
    <property type="entry name" value="GROUP IV DECARBOXYLASE"/>
    <property type="match status" value="1"/>
</dbReference>
<dbReference type="SUPFAM" id="SSF51419">
    <property type="entry name" value="PLP-binding barrel"/>
    <property type="match status" value="1"/>
</dbReference>
<dbReference type="EMBL" id="JABVCQ010000006">
    <property type="protein sequence ID" value="MBB1125375.1"/>
    <property type="molecule type" value="Genomic_DNA"/>
</dbReference>
<comment type="caution">
    <text evidence="7">The sequence shown here is derived from an EMBL/GenBank/DDBJ whole genome shotgun (WGS) entry which is preliminary data.</text>
</comment>
<feature type="domain" description="Orn/DAP/Arg decarboxylase 2 C-terminal" evidence="5">
    <location>
        <begin position="38"/>
        <end position="388"/>
    </location>
</feature>
<dbReference type="GO" id="GO:0008836">
    <property type="term" value="F:diaminopimelate decarboxylase activity"/>
    <property type="evidence" value="ECO:0007669"/>
    <property type="project" value="TreeGrafter"/>
</dbReference>
<dbReference type="GO" id="GO:0009089">
    <property type="term" value="P:lysine biosynthetic process via diaminopimelate"/>
    <property type="evidence" value="ECO:0007669"/>
    <property type="project" value="TreeGrafter"/>
</dbReference>
<dbReference type="InterPro" id="IPR022643">
    <property type="entry name" value="De-COase2_C"/>
</dbReference>
<keyword evidence="8" id="KW-1185">Reference proteome</keyword>
<evidence type="ECO:0000256" key="2">
    <source>
        <dbReference type="ARBA" id="ARBA00022898"/>
    </source>
</evidence>
<proteinExistence type="inferred from homology"/>
<protein>
    <submittedName>
        <fullName evidence="7">Pyridoxal-dependent decarboxylase, exosortase A system-associated</fullName>
    </submittedName>
</protein>
<accession>A0A839H6H9</accession>
<dbReference type="Gene3D" id="3.20.20.10">
    <property type="entry name" value="Alanine racemase"/>
    <property type="match status" value="1"/>
</dbReference>
<reference evidence="7 8" key="1">
    <citation type="journal article" date="2020" name="Arch. Microbiol.">
        <title>The genome sequence of the giant phototrophic gammaproteobacterium Thiospirillum jenense gives insight into its physiological properties and phylogenetic relationships.</title>
        <authorList>
            <person name="Imhoff J.F."/>
            <person name="Meyer T.E."/>
            <person name="Kyndt J.A."/>
        </authorList>
    </citation>
    <scope>NUCLEOTIDE SEQUENCE [LARGE SCALE GENOMIC DNA]</scope>
    <source>
        <strain evidence="7 8">DSM 216</strain>
    </source>
</reference>
<dbReference type="InterPro" id="IPR029066">
    <property type="entry name" value="PLP-binding_barrel"/>
</dbReference>
<dbReference type="Pfam" id="PF02784">
    <property type="entry name" value="Orn_Arg_deC_N"/>
    <property type="match status" value="1"/>
</dbReference>
<evidence type="ECO:0000256" key="1">
    <source>
        <dbReference type="ARBA" id="ARBA00001933"/>
    </source>
</evidence>
<dbReference type="InterPro" id="IPR009006">
    <property type="entry name" value="Ala_racemase/Decarboxylase_C"/>
</dbReference>
<evidence type="ECO:0000256" key="3">
    <source>
        <dbReference type="PIRSR" id="PIRSR600183-50"/>
    </source>
</evidence>
<dbReference type="Pfam" id="PF00278">
    <property type="entry name" value="Orn_DAP_Arg_deC"/>
    <property type="match status" value="1"/>
</dbReference>
<evidence type="ECO:0000256" key="4">
    <source>
        <dbReference type="RuleBase" id="RU003737"/>
    </source>
</evidence>
<dbReference type="Proteomes" id="UP000548632">
    <property type="component" value="Unassembled WGS sequence"/>
</dbReference>
<organism evidence="7 8">
    <name type="scientific">Thiospirillum jenense</name>
    <dbReference type="NCBI Taxonomy" id="1653858"/>
    <lineage>
        <taxon>Bacteria</taxon>
        <taxon>Pseudomonadati</taxon>
        <taxon>Pseudomonadota</taxon>
        <taxon>Gammaproteobacteria</taxon>
        <taxon>Chromatiales</taxon>
        <taxon>Chromatiaceae</taxon>
        <taxon>Thiospirillum</taxon>
    </lineage>
</organism>
<evidence type="ECO:0000259" key="5">
    <source>
        <dbReference type="Pfam" id="PF00278"/>
    </source>
</evidence>
<feature type="active site" description="Proton donor" evidence="3">
    <location>
        <position position="361"/>
    </location>
</feature>
<name>A0A839H6H9_9GAMM</name>
<keyword evidence="2 3" id="KW-0663">Pyridoxal phosphate</keyword>
<dbReference type="AlphaFoldDB" id="A0A839H6H9"/>
<evidence type="ECO:0000313" key="8">
    <source>
        <dbReference type="Proteomes" id="UP000548632"/>
    </source>
</evidence>
<evidence type="ECO:0000259" key="6">
    <source>
        <dbReference type="Pfam" id="PF02784"/>
    </source>
</evidence>